<keyword evidence="2" id="KW-1185">Reference proteome</keyword>
<name>A0ABT6ZYK8_9ACTN</name>
<dbReference type="InterPro" id="IPR025356">
    <property type="entry name" value="DUF4260"/>
</dbReference>
<dbReference type="EMBL" id="JANCPR020000017">
    <property type="protein sequence ID" value="MDJ1133932.1"/>
    <property type="molecule type" value="Genomic_DNA"/>
</dbReference>
<evidence type="ECO:0000313" key="1">
    <source>
        <dbReference type="EMBL" id="MDJ1133932.1"/>
    </source>
</evidence>
<dbReference type="Pfam" id="PF14079">
    <property type="entry name" value="DUF4260"/>
    <property type="match status" value="1"/>
</dbReference>
<proteinExistence type="predicted"/>
<gene>
    <name evidence="1" type="ORF">NMN56_018560</name>
</gene>
<evidence type="ECO:0000313" key="2">
    <source>
        <dbReference type="Proteomes" id="UP001214441"/>
    </source>
</evidence>
<sequence length="165" mass="17124">MKGGGDRSRGRIDGWTYRAPAGRALSGAVGLAALSAGARLGGARSRVLWTCAVLPDAALLYGIASAPTFDPLPRHAVLPYNLLHNVGVPALLYGTATLLRSRPLTVAALGWLAHIAIDHASGYGPRAPDGSRTLPLSLFRRAGRLTRHPAAGARAASPAARRRPG</sequence>
<reference evidence="1 2" key="1">
    <citation type="submission" date="2023-05" db="EMBL/GenBank/DDBJ databases">
        <title>Streptantibioticus silvisoli sp. nov., acidotolerant actinomycetes 1 from pine litter.</title>
        <authorList>
            <person name="Swiecimska M."/>
            <person name="Golinska P."/>
            <person name="Sangal V."/>
            <person name="Wachnowicz B."/>
            <person name="Goodfellow M."/>
        </authorList>
    </citation>
    <scope>NUCLEOTIDE SEQUENCE [LARGE SCALE GENOMIC DNA]</scope>
    <source>
        <strain evidence="1 2">DSM 42109</strain>
    </source>
</reference>
<accession>A0ABT6ZYK8</accession>
<dbReference type="RefSeq" id="WP_274041665.1">
    <property type="nucleotide sequence ID" value="NZ_JANCPR020000017.1"/>
</dbReference>
<dbReference type="Proteomes" id="UP001214441">
    <property type="component" value="Unassembled WGS sequence"/>
</dbReference>
<protein>
    <submittedName>
        <fullName evidence="1">DUF4260 family protein</fullName>
    </submittedName>
</protein>
<comment type="caution">
    <text evidence="1">The sequence shown here is derived from an EMBL/GenBank/DDBJ whole genome shotgun (WGS) entry which is preliminary data.</text>
</comment>
<organism evidence="1 2">
    <name type="scientific">Streptomyces iconiensis</name>
    <dbReference type="NCBI Taxonomy" id="1384038"/>
    <lineage>
        <taxon>Bacteria</taxon>
        <taxon>Bacillati</taxon>
        <taxon>Actinomycetota</taxon>
        <taxon>Actinomycetes</taxon>
        <taxon>Kitasatosporales</taxon>
        <taxon>Streptomycetaceae</taxon>
        <taxon>Streptomyces</taxon>
    </lineage>
</organism>